<organism evidence="3 4">
    <name type="scientific">Sulfitobacter faviae</name>
    <dbReference type="NCBI Taxonomy" id="1775881"/>
    <lineage>
        <taxon>Bacteria</taxon>
        <taxon>Pseudomonadati</taxon>
        <taxon>Pseudomonadota</taxon>
        <taxon>Alphaproteobacteria</taxon>
        <taxon>Rhodobacterales</taxon>
        <taxon>Roseobacteraceae</taxon>
        <taxon>Sulfitobacter</taxon>
    </lineage>
</organism>
<feature type="domain" description="Rhodanese" evidence="2">
    <location>
        <begin position="19"/>
        <end position="132"/>
    </location>
</feature>
<dbReference type="EMBL" id="CP116423">
    <property type="protein sequence ID" value="WCE70125.1"/>
    <property type="molecule type" value="Genomic_DNA"/>
</dbReference>
<dbReference type="NCBIfam" id="TIGR03167">
    <property type="entry name" value="tRNA_sel_U_synt"/>
    <property type="match status" value="1"/>
</dbReference>
<evidence type="ECO:0000259" key="2">
    <source>
        <dbReference type="PROSITE" id="PS50206"/>
    </source>
</evidence>
<dbReference type="EC" id="2.5.1.-" evidence="3"/>
<sequence length="351" mass="38183">MTPCTLTALSDLATLNVDTIIDVRAPMEFAEDHLPGAINLPVLSDAERAEVGTIYKQVSPFDARKIGGALVAQNTGHHLQTALADKDGSWQPLVYCWRGGQRSGAFSTILDQVGWRVQLLRGGYRSYRRLVVAALYDTPLPHRLMLIEGGTGTAKTRLLHHLAKAGAQVLDLEGLAQHRGSLFGAVDGGQPHQKMFESRLAQALLPLDPAQVTWVEAESSKIGDITLPPALWAAMRDAARVEIAAPLAARADFLCRAYDDLTTDPAMLENRIDKLRPYHSGETITQWQTQARAGDWASLAEGLIGQHYDPRYAKAASRNPAPRARLTLDRLDDSTLAETAATLHSRFTAGG</sequence>
<evidence type="ECO:0000313" key="3">
    <source>
        <dbReference type="EMBL" id="WCE70125.1"/>
    </source>
</evidence>
<proteinExistence type="predicted"/>
<dbReference type="Proteomes" id="UP001210770">
    <property type="component" value="Chromosome"/>
</dbReference>
<dbReference type="Gene3D" id="3.40.250.10">
    <property type="entry name" value="Rhodanese-like domain"/>
    <property type="match status" value="1"/>
</dbReference>
<protein>
    <submittedName>
        <fullName evidence="3">tRNA 2-selenouridine(34) synthase MnmH</fullName>
        <ecNumber evidence="3">2.5.1.-</ecNumber>
    </submittedName>
</protein>
<dbReference type="InterPro" id="IPR036873">
    <property type="entry name" value="Rhodanese-like_dom_sf"/>
</dbReference>
<dbReference type="GO" id="GO:0004792">
    <property type="term" value="F:thiosulfate-cyanide sulfurtransferase activity"/>
    <property type="evidence" value="ECO:0007669"/>
    <property type="project" value="InterPro"/>
</dbReference>
<dbReference type="NCBIfam" id="NF008750">
    <property type="entry name" value="PRK11784.1-2"/>
    <property type="match status" value="1"/>
</dbReference>
<dbReference type="Pfam" id="PF00581">
    <property type="entry name" value="Rhodanese"/>
    <property type="match status" value="1"/>
</dbReference>
<evidence type="ECO:0000256" key="1">
    <source>
        <dbReference type="ARBA" id="ARBA00023266"/>
    </source>
</evidence>
<accession>A0AAX3LNH4</accession>
<dbReference type="PANTHER" id="PTHR30401:SF0">
    <property type="entry name" value="TRNA 2-SELENOURIDINE SYNTHASE"/>
    <property type="match status" value="1"/>
</dbReference>
<dbReference type="PROSITE" id="PS00380">
    <property type="entry name" value="RHODANESE_1"/>
    <property type="match status" value="1"/>
</dbReference>
<evidence type="ECO:0000313" key="4">
    <source>
        <dbReference type="Proteomes" id="UP001210770"/>
    </source>
</evidence>
<dbReference type="GO" id="GO:0002098">
    <property type="term" value="P:tRNA wobble uridine modification"/>
    <property type="evidence" value="ECO:0007669"/>
    <property type="project" value="InterPro"/>
</dbReference>
<dbReference type="NCBIfam" id="NF008752">
    <property type="entry name" value="PRK11784.1-4"/>
    <property type="match status" value="1"/>
</dbReference>
<dbReference type="GO" id="GO:0043828">
    <property type="term" value="F:tRNA 2-selenouridine synthase activity"/>
    <property type="evidence" value="ECO:0007669"/>
    <property type="project" value="InterPro"/>
</dbReference>
<dbReference type="InterPro" id="IPR017582">
    <property type="entry name" value="SelU"/>
</dbReference>
<gene>
    <name evidence="3" type="primary">mnmH</name>
    <name evidence="3" type="ORF">PL336_15240</name>
</gene>
<keyword evidence="3" id="KW-0808">Transferase</keyword>
<keyword evidence="1" id="KW-0711">Selenium</keyword>
<reference evidence="3" key="1">
    <citation type="submission" date="2023-01" db="EMBL/GenBank/DDBJ databases">
        <title>Comparative genomic analysis of cold water coral derived Sulfitobacter faviae: insights into their metabolism and habitat adaptation.</title>
        <authorList>
            <person name="Guo Y."/>
            <person name="Lin S."/>
            <person name="Huang Z."/>
            <person name="Tang K."/>
            <person name="Wang X."/>
        </authorList>
    </citation>
    <scope>NUCLEOTIDE SEQUENCE</scope>
    <source>
        <strain evidence="3">SCSIO W_1865</strain>
    </source>
</reference>
<name>A0AAX3LNH4_9RHOB</name>
<dbReference type="RefSeq" id="WP_271688422.1">
    <property type="nucleotide sequence ID" value="NZ_CP116423.1"/>
</dbReference>
<dbReference type="PROSITE" id="PS50206">
    <property type="entry name" value="RHODANESE_3"/>
    <property type="match status" value="1"/>
</dbReference>
<dbReference type="AlphaFoldDB" id="A0AAX3LNH4"/>
<dbReference type="SUPFAM" id="SSF52821">
    <property type="entry name" value="Rhodanese/Cell cycle control phosphatase"/>
    <property type="match status" value="1"/>
</dbReference>
<dbReference type="InterPro" id="IPR001307">
    <property type="entry name" value="Thiosulphate_STrfase_CS"/>
</dbReference>
<dbReference type="InterPro" id="IPR058840">
    <property type="entry name" value="AAA_SelU"/>
</dbReference>
<dbReference type="PANTHER" id="PTHR30401">
    <property type="entry name" value="TRNA 2-SELENOURIDINE SYNTHASE"/>
    <property type="match status" value="1"/>
</dbReference>
<dbReference type="SMART" id="SM00450">
    <property type="entry name" value="RHOD"/>
    <property type="match status" value="1"/>
</dbReference>
<dbReference type="Pfam" id="PF26341">
    <property type="entry name" value="AAA_SelU"/>
    <property type="match status" value="1"/>
</dbReference>
<dbReference type="InterPro" id="IPR001763">
    <property type="entry name" value="Rhodanese-like_dom"/>
</dbReference>